<dbReference type="EMBL" id="WFIY01000004">
    <property type="protein sequence ID" value="MUM65029.1"/>
    <property type="molecule type" value="Genomic_DNA"/>
</dbReference>
<reference evidence="3 4" key="1">
    <citation type="submission" date="2019-10" db="EMBL/GenBank/DDBJ databases">
        <title>Genome Sequences from Six Type Strain Members of the Archaeal Family Sulfolobaceae: Acidianus ambivalens, Acidianus infernus, Metallosphaera prunae, Stygiolobus azoricus, Sulfolobus metallicus, and Sulfurisphaera ohwakuensis.</title>
        <authorList>
            <person name="Counts J.A."/>
            <person name="Kelly R.M."/>
        </authorList>
    </citation>
    <scope>NUCLEOTIDE SEQUENCE [LARGE SCALE GENOMIC DNA]</scope>
    <source>
        <strain evidence="3 4">DSM 3191</strain>
    </source>
</reference>
<proteinExistence type="predicted"/>
<dbReference type="OrthoDB" id="40399at2157"/>
<gene>
    <name evidence="3" type="ORF">D1867_07195</name>
</gene>
<protein>
    <recommendedName>
        <fullName evidence="5">Heavy-metal chelation domain-containing protein</fullName>
    </recommendedName>
</protein>
<evidence type="ECO:0000259" key="1">
    <source>
        <dbReference type="Pfam" id="PF04016"/>
    </source>
</evidence>
<keyword evidence="4" id="KW-1185">Reference proteome</keyword>
<dbReference type="Pfam" id="PF04016">
    <property type="entry name" value="DUF364"/>
    <property type="match status" value="1"/>
</dbReference>
<dbReference type="SUPFAM" id="SSF159713">
    <property type="entry name" value="Dhaf3308-like"/>
    <property type="match status" value="1"/>
</dbReference>
<dbReference type="Proteomes" id="UP000440125">
    <property type="component" value="Unassembled WGS sequence"/>
</dbReference>
<evidence type="ECO:0000313" key="3">
    <source>
        <dbReference type="EMBL" id="MUM65029.1"/>
    </source>
</evidence>
<evidence type="ECO:0000259" key="2">
    <source>
        <dbReference type="Pfam" id="PF13938"/>
    </source>
</evidence>
<organism evidence="3 4">
    <name type="scientific">Acidianus infernus</name>
    <dbReference type="NCBI Taxonomy" id="12915"/>
    <lineage>
        <taxon>Archaea</taxon>
        <taxon>Thermoproteota</taxon>
        <taxon>Thermoprotei</taxon>
        <taxon>Sulfolobales</taxon>
        <taxon>Sulfolobaceae</taxon>
        <taxon>Acidianus</taxon>
    </lineage>
</organism>
<accession>A0A6A9QE19</accession>
<dbReference type="InterPro" id="IPR007161">
    <property type="entry name" value="DUF364"/>
</dbReference>
<feature type="domain" description="Putative heavy-metal chelation" evidence="1">
    <location>
        <begin position="120"/>
        <end position="240"/>
    </location>
</feature>
<dbReference type="InterPro" id="IPR025251">
    <property type="entry name" value="DUF4213"/>
</dbReference>
<evidence type="ECO:0000313" key="4">
    <source>
        <dbReference type="Proteomes" id="UP000440125"/>
    </source>
</evidence>
<dbReference type="AlphaFoldDB" id="A0A6A9QE19"/>
<dbReference type="Gene3D" id="3.40.50.11590">
    <property type="match status" value="1"/>
</dbReference>
<name>A0A6A9QE19_ACIIN</name>
<dbReference type="RefSeq" id="WP_155863400.1">
    <property type="nucleotide sequence ID" value="NZ_WFIY01000004.1"/>
</dbReference>
<dbReference type="Pfam" id="PF13938">
    <property type="entry name" value="DUF4213"/>
    <property type="match status" value="1"/>
</dbReference>
<evidence type="ECO:0008006" key="5">
    <source>
        <dbReference type="Google" id="ProtNLM"/>
    </source>
</evidence>
<comment type="caution">
    <text evidence="3">The sequence shown here is derived from an EMBL/GenBank/DDBJ whole genome shotgun (WGS) entry which is preliminary data.</text>
</comment>
<sequence length="267" mass="30585">MILDLIKKNVSEYLEKHELSLKIVDAIVGYFYTIVVTEDENGEKYIGLNVTPSFEISEIVERRNRPKFYPSIQEEIELLTSDSWIERSLALATVNSLSQKLLRIQQVNNTNEWIIRKLYEARSSKVAIIGNMPPVVKELKKYFVVYTFDKKPCGEVMSEPLEKRILPQVDAVIMSGAVIINESIDEILEYARNSRLNVIIGPSAQVHPMFIKGVKIHYLGSTAITNNKGEAVQLLKLGYTRGVFYDPKYSVQYFVSNEYSFMTITEQ</sequence>
<feature type="domain" description="DUF4213" evidence="2">
    <location>
        <begin position="20"/>
        <end position="98"/>
    </location>
</feature>